<evidence type="ECO:0000256" key="2">
    <source>
        <dbReference type="ARBA" id="ARBA00022484"/>
    </source>
</evidence>
<dbReference type="GO" id="GO:0016817">
    <property type="term" value="F:hydrolase activity, acting on acid anhydrides"/>
    <property type="evidence" value="ECO:0007669"/>
    <property type="project" value="InterPro"/>
</dbReference>
<dbReference type="InterPro" id="IPR027417">
    <property type="entry name" value="P-loop_NTPase"/>
</dbReference>
<keyword evidence="5" id="KW-0547">Nucleotide-binding</keyword>
<dbReference type="Pfam" id="PF01660">
    <property type="entry name" value="Vmethyltransf"/>
    <property type="match status" value="1"/>
</dbReference>
<organism evidence="13">
    <name type="scientific">Cowpea mild mottle virus</name>
    <dbReference type="NCBI Taxonomy" id="67761"/>
    <lineage>
        <taxon>Viruses</taxon>
        <taxon>Riboviria</taxon>
        <taxon>Orthornavirae</taxon>
        <taxon>Kitrinoviricota</taxon>
        <taxon>Alsuviricetes</taxon>
        <taxon>Tymovirales</taxon>
        <taxon>Betaflexiviridae</taxon>
        <taxon>Quinvirinae</taxon>
        <taxon>Carlavirus</taxon>
        <taxon>Carlavirus vignae</taxon>
    </lineage>
</organism>
<dbReference type="CDD" id="cd23245">
    <property type="entry name" value="Betaflexiviridae_RdRp"/>
    <property type="match status" value="1"/>
</dbReference>
<dbReference type="InterPro" id="IPR008041">
    <property type="entry name" value="Peptidase_C23"/>
</dbReference>
<evidence type="ECO:0000256" key="1">
    <source>
        <dbReference type="ARBA" id="ARBA00008513"/>
    </source>
</evidence>
<evidence type="ECO:0000256" key="7">
    <source>
        <dbReference type="ARBA" id="ARBA00022840"/>
    </source>
</evidence>
<comment type="similarity">
    <text evidence="1">Belongs to the potexviruses/carlaviruses RNA replication protein family.</text>
</comment>
<keyword evidence="3" id="KW-0808">Transferase</keyword>
<evidence type="ECO:0000259" key="9">
    <source>
        <dbReference type="PROSITE" id="PS50507"/>
    </source>
</evidence>
<dbReference type="PROSITE" id="PS51657">
    <property type="entry name" value="PSRV_HELICASE"/>
    <property type="match status" value="1"/>
</dbReference>
<keyword evidence="2 13" id="KW-0696">RNA-directed RNA polymerase</keyword>
<keyword evidence="4" id="KW-0548">Nucleotidyltransferase</keyword>
<keyword evidence="6" id="KW-0378">Hydrolase</keyword>
<evidence type="ECO:0000256" key="3">
    <source>
        <dbReference type="ARBA" id="ARBA00022679"/>
    </source>
</evidence>
<evidence type="ECO:0000259" key="11">
    <source>
        <dbReference type="PROSITE" id="PS51657"/>
    </source>
</evidence>
<dbReference type="SUPFAM" id="SSF56672">
    <property type="entry name" value="DNA/RNA polymerases"/>
    <property type="match status" value="1"/>
</dbReference>
<feature type="domain" description="(+)RNA virus helicase C-terminal" evidence="11">
    <location>
        <begin position="1024"/>
        <end position="1347"/>
    </location>
</feature>
<dbReference type="InterPro" id="IPR027351">
    <property type="entry name" value="(+)RNA_virus_helicase_core_dom"/>
</dbReference>
<evidence type="ECO:0000256" key="6">
    <source>
        <dbReference type="ARBA" id="ARBA00022801"/>
    </source>
</evidence>
<evidence type="ECO:0000313" key="13">
    <source>
        <dbReference type="EMBL" id="QIJ97114.1"/>
    </source>
</evidence>
<dbReference type="GO" id="GO:0006396">
    <property type="term" value="P:RNA processing"/>
    <property type="evidence" value="ECO:0007669"/>
    <property type="project" value="InterPro"/>
</dbReference>
<feature type="domain" description="Peptidase C23" evidence="10">
    <location>
        <begin position="868"/>
        <end position="958"/>
    </location>
</feature>
<dbReference type="PROSITE" id="PS50507">
    <property type="entry name" value="RDRP_SSRNA_POS"/>
    <property type="match status" value="1"/>
</dbReference>
<dbReference type="Pfam" id="PF00978">
    <property type="entry name" value="RdRP_2"/>
    <property type="match status" value="1"/>
</dbReference>
<dbReference type="GO" id="GO:0006351">
    <property type="term" value="P:DNA-templated transcription"/>
    <property type="evidence" value="ECO:0007669"/>
    <property type="project" value="InterPro"/>
</dbReference>
<evidence type="ECO:0000256" key="8">
    <source>
        <dbReference type="ARBA" id="ARBA00022953"/>
    </source>
</evidence>
<dbReference type="GO" id="GO:0003723">
    <property type="term" value="F:RNA binding"/>
    <property type="evidence" value="ECO:0007669"/>
    <property type="project" value="InterPro"/>
</dbReference>
<sequence>MALTYRTPMEDIVSSFDPAMQSAIASKAALSYKTLEEKNFPVFNFHLKAEAKQKLSAAGVYLSPFSAVVHSHPVCKTLENHILYTVLPNYVNNRFFFVGIKNSKINLLKSRDTKLSMINVINRYVTSKDVCRYGNDFVVRSSKEIKGLSRHRATLAEATLRDLVPNLLNIKAKYLFMHDELHYWREKDLITFLEAVNPEVLLATVVYPPELLVGAKQSLNPWCYDFDIKGGTLLFYPDRVRSEGYEQPLKGGYLLTAKEIHLPNGDVYCVDLIHSKYAHHLISITKGAAVTCEYRSFDGFEAVAFGGLINLSSSSNPFFPVSFDLVSKMYRYLRSLKKPDLQSAMAKLSQIVPEPSANEIKFVQEFAELVMSCSNVSSLLSVNRLRLFLCRVYQKVLPAWCLNKFSAIKELCLDDFIRQLKPFTITKKTKIIDLSYVEDMLDWSEFDTEDGKDLPNSIDDEFFCNSVLASSKSSASCFLSQPYIGLAPLSDSSGYGKMAFSIPDKTLIKGLVKVIMNCLPDQALWEITNNQAREILISLLKGRSVLLNSEMCFQDELINQIIASIRARLVRFFNKIKFEVGLSWFLAFKCSRVSVKYLTNYSEGLALPRDTGAVWNSLIRELKNGSSKVRFIRLEDSCKRLLTNGDRRNDGREVEALANSDSGVAHQSNFLNVDSFILDKFGLAGLSSDELKSVGLLLPDSSDSKNIDSVDSEIKEREMGIEVSESSISSLEEIEAENVEGALEREKDNRTSRVYLSIDDMQNYSVIQEDSDLFKLISNDLGYLRSEVVKRLKSFGLFNLSSALSDDDQIFDLIRAVNLLFSINLIIILQSSSGKGWRMLAFEGVDLSEVGKTLWIQEDGANYKKVIPKNLCVVHAISKALRRRPDEVMSVLSREDYRDLYTELMQGQGLELARLELVFDIFSIHAFVQVGSELLEMNKEGNCCACFDLKEQHIEYIGASLNQIGCSLTSGSYSGQDFESKILIHLQSVGTELHFKAKTSRAKLLADCLHSGNTGVISSELFNGKPHLLNSLQEEVSCSNNSMKQVLNHKVIAVLGTFGVGKSSLFKQMTSGARGQTFDFVSPRKALLEEIKFDLKVGEDAKLRKRRGQQNWFFSTFEKFLSRCGKLREGQMVFIDEIQLFPSGYLDLIIHLIQIPINLVVFGDPCQSDYDNDKDRDLLGTISSNVEALLKDRDYKYNVLSHRFRNGNFLGRLPCLMNEENFDADNLNYLIYNDLEDLACLPLEYAQVILVSSFEEKRVVSSYIPEAKRVLTFGESTGLNFEYGTVLITMISERTNEKRWVTALSRFRKNLALVNSTGMSIDGLALTYKDRFLGRFLCGKADPEQLRVLLPGRPIFTEGFQSKVGRDEGVREEKLTGDPWLKSMVDLFQIEDVQLEEVQEISQQVEDFKIHLPREEMEGTRTRWIHKILNKEFREVRMGSIISDQFTDDHSKQRGGQQLTNAAERFETIYPRHRANDTVTFIMAVKKRLRFSKPHVEKAKLSTALPFGRFLLNKFLKFVPLKRAHNVAMMETARQEFFDKKTSKSAATIENHSIRSCRDWLADVVQVFSKSQICTKFDNRFRVAKAAQSIACFQHSVLCRFAPYMRYVEKKLQEALPKRFYIHSGKSLEQLNDWVLSAGFDGLCTESDYEAFDASQDQYIVAFEVELMKYLGLPNDLIQDYLYIKTHLGSKLGSFAIMRFTGEASTFLFNTMASMLFTFLRYKIKGNENICFAGDDMCSSKKLTTSNEYDNFLKKIKLKAKVQHTVKPTFCGWHLSPDGIYKKPQLVFERMCIAKETNNLQNCIDSYAIEVSYAYKMGERVTARMDEEELGAYYGCVRTIIKNKHLLKSDVKALYESLE</sequence>
<evidence type="ECO:0000259" key="12">
    <source>
        <dbReference type="PROSITE" id="PS51743"/>
    </source>
</evidence>
<evidence type="ECO:0000259" key="10">
    <source>
        <dbReference type="PROSITE" id="PS51492"/>
    </source>
</evidence>
<dbReference type="GO" id="GO:0003968">
    <property type="term" value="F:RNA-directed RNA polymerase activity"/>
    <property type="evidence" value="ECO:0007669"/>
    <property type="project" value="UniProtKB-KW"/>
</dbReference>
<dbReference type="Pfam" id="PF01443">
    <property type="entry name" value="Viral_helicase1"/>
    <property type="match status" value="1"/>
</dbReference>
<reference evidence="13" key="1">
    <citation type="journal article" date="2020" name="Front. Microbiol.">
        <title>Metagenomic Analysis of Plant Viruses Associated With Papaya Ringspot Disease in Carica papaya L. in Kenya.</title>
        <authorList>
            <person name="Mumo N.N."/>
            <person name="Mamati G.E."/>
            <person name="Ateka E.M."/>
            <person name="Rimberia F.K."/>
            <person name="Asudi G.O."/>
            <person name="Boykin L.M."/>
            <person name="Machuka E.M."/>
            <person name="Njuguna J.N."/>
            <person name="Pelle R."/>
            <person name="Stomeo F."/>
        </authorList>
    </citation>
    <scope>NUCLEOTIDE SEQUENCE</scope>
    <source>
        <strain evidence="13">KE-Kit_01</strain>
    </source>
</reference>
<proteinExistence type="inferred from homology"/>
<evidence type="ECO:0000256" key="5">
    <source>
        <dbReference type="ARBA" id="ARBA00022741"/>
    </source>
</evidence>
<dbReference type="PROSITE" id="PS51743">
    <property type="entry name" value="ALPHAVIRUS_MT"/>
    <property type="match status" value="1"/>
</dbReference>
<dbReference type="InterPro" id="IPR001788">
    <property type="entry name" value="RNA-dep_RNA_pol_alsuvir"/>
</dbReference>
<dbReference type="GO" id="GO:0039694">
    <property type="term" value="P:viral RNA genome replication"/>
    <property type="evidence" value="ECO:0007669"/>
    <property type="project" value="InterPro"/>
</dbReference>
<feature type="domain" description="Alphavirus-like MT" evidence="12">
    <location>
        <begin position="63"/>
        <end position="254"/>
    </location>
</feature>
<dbReference type="InterPro" id="IPR043502">
    <property type="entry name" value="DNA/RNA_pol_sf"/>
</dbReference>
<dbReference type="InterPro" id="IPR007094">
    <property type="entry name" value="RNA-dir_pol_PSvirus"/>
</dbReference>
<protein>
    <submittedName>
        <fullName evidence="13">RNA-dependent RNA polymerase</fullName>
    </submittedName>
</protein>
<dbReference type="PROSITE" id="PS51492">
    <property type="entry name" value="PEPTIDASE_C23"/>
    <property type="match status" value="1"/>
</dbReference>
<dbReference type="GO" id="GO:0005524">
    <property type="term" value="F:ATP binding"/>
    <property type="evidence" value="ECO:0007669"/>
    <property type="project" value="UniProtKB-KW"/>
</dbReference>
<feature type="domain" description="RdRp catalytic" evidence="9">
    <location>
        <begin position="1642"/>
        <end position="1749"/>
    </location>
</feature>
<dbReference type="GO" id="GO:0016556">
    <property type="term" value="P:mRNA modification"/>
    <property type="evidence" value="ECO:0007669"/>
    <property type="project" value="InterPro"/>
</dbReference>
<evidence type="ECO:0000256" key="4">
    <source>
        <dbReference type="ARBA" id="ARBA00022695"/>
    </source>
</evidence>
<dbReference type="InterPro" id="IPR002588">
    <property type="entry name" value="Alphavirus-like_MT_dom"/>
</dbReference>
<dbReference type="Pfam" id="PF05379">
    <property type="entry name" value="Peptidase_C23"/>
    <property type="match status" value="1"/>
</dbReference>
<dbReference type="GO" id="GO:0008174">
    <property type="term" value="F:mRNA methyltransferase activity"/>
    <property type="evidence" value="ECO:0007669"/>
    <property type="project" value="UniProtKB-UniRule"/>
</dbReference>
<keyword evidence="7" id="KW-0067">ATP-binding</keyword>
<dbReference type="EMBL" id="MK984605">
    <property type="protein sequence ID" value="QIJ97114.1"/>
    <property type="molecule type" value="Genomic_RNA"/>
</dbReference>
<name>A0A6G7S6U7_9VIRU</name>
<keyword evidence="8" id="KW-0693">Viral RNA replication</keyword>
<accession>A0A6G7S6U7</accession>
<dbReference type="SUPFAM" id="SSF52540">
    <property type="entry name" value="P-loop containing nucleoside triphosphate hydrolases"/>
    <property type="match status" value="1"/>
</dbReference>